<evidence type="ECO:0000256" key="6">
    <source>
        <dbReference type="ARBA" id="ARBA00018569"/>
    </source>
</evidence>
<dbReference type="RefSeq" id="WP_068630104.1">
    <property type="nucleotide sequence ID" value="NZ_LSZQ01000042.1"/>
</dbReference>
<evidence type="ECO:0000256" key="1">
    <source>
        <dbReference type="ARBA" id="ARBA00000083"/>
    </source>
</evidence>
<dbReference type="CDD" id="cd05247">
    <property type="entry name" value="UDP_G4E_1_SDR_e"/>
    <property type="match status" value="1"/>
</dbReference>
<dbReference type="PANTHER" id="PTHR43725:SF53">
    <property type="entry name" value="UDP-ARABINOSE 4-EPIMERASE 1"/>
    <property type="match status" value="1"/>
</dbReference>
<dbReference type="SUPFAM" id="SSF51735">
    <property type="entry name" value="NAD(P)-binding Rossmann-fold domains"/>
    <property type="match status" value="1"/>
</dbReference>
<evidence type="ECO:0000313" key="13">
    <source>
        <dbReference type="Proteomes" id="UP000070058"/>
    </source>
</evidence>
<comment type="subunit">
    <text evidence="10">Homodimer.</text>
</comment>
<organism evidence="12 13">
    <name type="scientific">Cephaloticoccus primus</name>
    <dbReference type="NCBI Taxonomy" id="1548207"/>
    <lineage>
        <taxon>Bacteria</taxon>
        <taxon>Pseudomonadati</taxon>
        <taxon>Verrucomicrobiota</taxon>
        <taxon>Opitutia</taxon>
        <taxon>Opitutales</taxon>
        <taxon>Opitutaceae</taxon>
        <taxon>Cephaloticoccus</taxon>
    </lineage>
</organism>
<dbReference type="AlphaFoldDB" id="A0A139SMT3"/>
<dbReference type="InterPro" id="IPR005886">
    <property type="entry name" value="UDP_G4E"/>
</dbReference>
<gene>
    <name evidence="12" type="ORF">AXK11_05635</name>
</gene>
<dbReference type="Gene3D" id="3.40.50.720">
    <property type="entry name" value="NAD(P)-binding Rossmann-like Domain"/>
    <property type="match status" value="1"/>
</dbReference>
<keyword evidence="8 10" id="KW-0413">Isomerase</keyword>
<dbReference type="UniPathway" id="UPA00214"/>
<evidence type="ECO:0000256" key="7">
    <source>
        <dbReference type="ARBA" id="ARBA00023027"/>
    </source>
</evidence>
<evidence type="ECO:0000256" key="10">
    <source>
        <dbReference type="RuleBase" id="RU366046"/>
    </source>
</evidence>
<evidence type="ECO:0000256" key="8">
    <source>
        <dbReference type="ARBA" id="ARBA00023235"/>
    </source>
</evidence>
<keyword evidence="9 10" id="KW-0119">Carbohydrate metabolism</keyword>
<dbReference type="Gene3D" id="3.90.25.10">
    <property type="entry name" value="UDP-galactose 4-epimerase, domain 1"/>
    <property type="match status" value="1"/>
</dbReference>
<keyword evidence="7 10" id="KW-0520">NAD</keyword>
<comment type="similarity">
    <text evidence="4 10">Belongs to the NAD(P)-dependent epimerase/dehydratase family.</text>
</comment>
<evidence type="ECO:0000256" key="9">
    <source>
        <dbReference type="ARBA" id="ARBA00023277"/>
    </source>
</evidence>
<evidence type="ECO:0000313" key="12">
    <source>
        <dbReference type="EMBL" id="KXU35821.1"/>
    </source>
</evidence>
<dbReference type="OrthoDB" id="9811743at2"/>
<evidence type="ECO:0000256" key="5">
    <source>
        <dbReference type="ARBA" id="ARBA00013189"/>
    </source>
</evidence>
<dbReference type="InterPro" id="IPR036291">
    <property type="entry name" value="NAD(P)-bd_dom_sf"/>
</dbReference>
<comment type="caution">
    <text evidence="12">The sequence shown here is derived from an EMBL/GenBank/DDBJ whole genome shotgun (WGS) entry which is preliminary data.</text>
</comment>
<evidence type="ECO:0000256" key="3">
    <source>
        <dbReference type="ARBA" id="ARBA00004947"/>
    </source>
</evidence>
<dbReference type="STRING" id="1548207.AXK11_05635"/>
<reference evidence="13" key="1">
    <citation type="submission" date="2016-02" db="EMBL/GenBank/DDBJ databases">
        <authorList>
            <person name="Sanders J.G."/>
            <person name="Lin J.Y."/>
            <person name="Wertz J.T."/>
            <person name="Russell J.A."/>
            <person name="Moreau C.S."/>
            <person name="Powell S."/>
        </authorList>
    </citation>
    <scope>NUCLEOTIDE SEQUENCE [LARGE SCALE GENOMIC DNA]</scope>
    <source>
        <strain evidence="13">CAG34</strain>
    </source>
</reference>
<comment type="pathway">
    <text evidence="3 10">Carbohydrate metabolism; galactose metabolism.</text>
</comment>
<proteinExistence type="inferred from homology"/>
<evidence type="ECO:0000256" key="4">
    <source>
        <dbReference type="ARBA" id="ARBA00007637"/>
    </source>
</evidence>
<dbReference type="NCBIfam" id="TIGR01179">
    <property type="entry name" value="galE"/>
    <property type="match status" value="1"/>
</dbReference>
<dbReference type="EC" id="5.1.3.2" evidence="5 10"/>
<dbReference type="InterPro" id="IPR001509">
    <property type="entry name" value="Epimerase_deHydtase"/>
</dbReference>
<dbReference type="GO" id="GO:0033499">
    <property type="term" value="P:galactose catabolic process via UDP-galactose, Leloir pathway"/>
    <property type="evidence" value="ECO:0007669"/>
    <property type="project" value="TreeGrafter"/>
</dbReference>
<feature type="domain" description="NAD-dependent epimerase/dehydratase" evidence="11">
    <location>
        <begin position="3"/>
        <end position="252"/>
    </location>
</feature>
<sequence>MKVLVIGGAGYIGSHCVRQLVAAGHSPVVLDNLVYGHREDVPPTLPFYTADLGDEATVGRILREEKIELVMHFAAYAYVGESVTDPLKYYFNNVVGTLHLLRAMLDAGVKKFVFSSTCATYGIPEKMPITEDTPQAPINPYGQSKLDIENALKALAHAHGLSFAAFRYFNAAGAAEDGSIGEKHEPETHLIPLAFDAATGRRPALQVFGNDYPTPDGTCLRDYVHVDDLSRAHIAVFPKLDAPGAALFYNLGTGTPSSVLEVLRAIEKVSGRPVPHNFAPRRAGDPPALYADSSKAKSELNWTPKFSTIEPIVETAWRWYSAQ</sequence>
<evidence type="ECO:0000259" key="11">
    <source>
        <dbReference type="Pfam" id="PF01370"/>
    </source>
</evidence>
<evidence type="ECO:0000256" key="2">
    <source>
        <dbReference type="ARBA" id="ARBA00001911"/>
    </source>
</evidence>
<name>A0A139SMT3_9BACT</name>
<dbReference type="PANTHER" id="PTHR43725">
    <property type="entry name" value="UDP-GLUCOSE 4-EPIMERASE"/>
    <property type="match status" value="1"/>
</dbReference>
<dbReference type="GO" id="GO:0003978">
    <property type="term" value="F:UDP-glucose 4-epimerase activity"/>
    <property type="evidence" value="ECO:0007669"/>
    <property type="project" value="UniProtKB-UniRule"/>
</dbReference>
<dbReference type="PRINTS" id="PR01713">
    <property type="entry name" value="NUCEPIMERASE"/>
</dbReference>
<dbReference type="EMBL" id="LSZQ01000042">
    <property type="protein sequence ID" value="KXU35821.1"/>
    <property type="molecule type" value="Genomic_DNA"/>
</dbReference>
<protein>
    <recommendedName>
        <fullName evidence="6 10">UDP-glucose 4-epimerase</fullName>
        <ecNumber evidence="5 10">5.1.3.2</ecNumber>
    </recommendedName>
</protein>
<dbReference type="Proteomes" id="UP000070058">
    <property type="component" value="Unassembled WGS sequence"/>
</dbReference>
<keyword evidence="13" id="KW-1185">Reference proteome</keyword>
<accession>A0A139SMT3</accession>
<dbReference type="Pfam" id="PF01370">
    <property type="entry name" value="Epimerase"/>
    <property type="match status" value="1"/>
</dbReference>
<comment type="catalytic activity">
    <reaction evidence="1 10">
        <text>UDP-alpha-D-glucose = UDP-alpha-D-galactose</text>
        <dbReference type="Rhea" id="RHEA:22168"/>
        <dbReference type="ChEBI" id="CHEBI:58885"/>
        <dbReference type="ChEBI" id="CHEBI:66914"/>
        <dbReference type="EC" id="5.1.3.2"/>
    </reaction>
</comment>
<comment type="cofactor">
    <cofactor evidence="2 10">
        <name>NAD(+)</name>
        <dbReference type="ChEBI" id="CHEBI:57540"/>
    </cofactor>
</comment>